<dbReference type="InterPro" id="IPR001907">
    <property type="entry name" value="ClpP"/>
</dbReference>
<proteinExistence type="inferred from homology"/>
<evidence type="ECO:0000256" key="5">
    <source>
        <dbReference type="ARBA" id="ARBA00022825"/>
    </source>
</evidence>
<evidence type="ECO:0000256" key="6">
    <source>
        <dbReference type="RuleBase" id="RU003567"/>
    </source>
</evidence>
<dbReference type="GO" id="GO:0051117">
    <property type="term" value="F:ATPase binding"/>
    <property type="evidence" value="ECO:0007669"/>
    <property type="project" value="TreeGrafter"/>
</dbReference>
<dbReference type="STRING" id="499555.BJL86_0064"/>
<dbReference type="KEGG" id="dtm:BJL86_0064"/>
<dbReference type="GO" id="GO:0004252">
    <property type="term" value="F:serine-type endopeptidase activity"/>
    <property type="evidence" value="ECO:0007669"/>
    <property type="project" value="InterPro"/>
</dbReference>
<gene>
    <name evidence="7" type="ORF">BJL86_0064</name>
</gene>
<keyword evidence="3 7" id="KW-0645">Protease</keyword>
<dbReference type="GO" id="GO:0004176">
    <property type="term" value="F:ATP-dependent peptidase activity"/>
    <property type="evidence" value="ECO:0007669"/>
    <property type="project" value="InterPro"/>
</dbReference>
<dbReference type="GO" id="GO:0009368">
    <property type="term" value="C:endopeptidase Clp complex"/>
    <property type="evidence" value="ECO:0007669"/>
    <property type="project" value="TreeGrafter"/>
</dbReference>
<dbReference type="AlphaFoldDB" id="A0A173LF82"/>
<dbReference type="Proteomes" id="UP000186104">
    <property type="component" value="Chromosome"/>
</dbReference>
<dbReference type="InterPro" id="IPR023562">
    <property type="entry name" value="ClpP/TepA"/>
</dbReference>
<dbReference type="Pfam" id="PF00574">
    <property type="entry name" value="CLP_protease"/>
    <property type="match status" value="1"/>
</dbReference>
<evidence type="ECO:0000256" key="1">
    <source>
        <dbReference type="ARBA" id="ARBA00007039"/>
    </source>
</evidence>
<keyword evidence="2" id="KW-0963">Cytoplasm</keyword>
<reference evidence="7 8" key="1">
    <citation type="submission" date="2016-06" db="EMBL/GenBank/DDBJ databases">
        <title>Complete genome sequence of a saline-alkali tolerant type strain Dietzia timorensis ID05-A0528T.</title>
        <authorList>
            <person name="Wu X."/>
        </authorList>
    </citation>
    <scope>NUCLEOTIDE SEQUENCE [LARGE SCALE GENOMIC DNA]</scope>
    <source>
        <strain evidence="7 8">ID05-A0528</strain>
    </source>
</reference>
<organism evidence="7 8">
    <name type="scientific">Dietzia timorensis</name>
    <dbReference type="NCBI Taxonomy" id="499555"/>
    <lineage>
        <taxon>Bacteria</taxon>
        <taxon>Bacillati</taxon>
        <taxon>Actinomycetota</taxon>
        <taxon>Actinomycetes</taxon>
        <taxon>Mycobacteriales</taxon>
        <taxon>Dietziaceae</taxon>
        <taxon>Dietzia</taxon>
    </lineage>
</organism>
<dbReference type="PRINTS" id="PR00127">
    <property type="entry name" value="CLPPROTEASEP"/>
</dbReference>
<dbReference type="Gene3D" id="3.90.226.10">
    <property type="entry name" value="2-enoyl-CoA Hydratase, Chain A, domain 1"/>
    <property type="match status" value="1"/>
</dbReference>
<keyword evidence="8" id="KW-1185">Reference proteome</keyword>
<sequence>MCGCARFAVTVLGTVDGMSDNDHVQTFDDTARRELYEQRILVLDGQLDDDNGTLLATQLIALSVADRSADIALWVHSPGGSVPAMLAIRDLVKLVPNTVSTLALGIAYSAGQFLLTAGTPGHRRVLPHARVLMHQGSAGIGGSAVDVELQAGDLRHTRDTVLGLTAKDTGQPVDKVFTDSLHDHWFTAEEAIDYGFADAIVDNVAEVVPRQSSHAGFTNDRKDRVW</sequence>
<keyword evidence="4" id="KW-0378">Hydrolase</keyword>
<dbReference type="SUPFAM" id="SSF52096">
    <property type="entry name" value="ClpP/crotonase"/>
    <property type="match status" value="1"/>
</dbReference>
<dbReference type="GO" id="GO:0006515">
    <property type="term" value="P:protein quality control for misfolded or incompletely synthesized proteins"/>
    <property type="evidence" value="ECO:0007669"/>
    <property type="project" value="TreeGrafter"/>
</dbReference>
<comment type="similarity">
    <text evidence="1 6">Belongs to the peptidase S14 family.</text>
</comment>
<evidence type="ECO:0000313" key="7">
    <source>
        <dbReference type="EMBL" id="ANI90875.1"/>
    </source>
</evidence>
<dbReference type="PANTHER" id="PTHR10381:SF70">
    <property type="entry name" value="ATP-DEPENDENT CLP PROTEASE PROTEOLYTIC SUBUNIT"/>
    <property type="match status" value="1"/>
</dbReference>
<keyword evidence="5" id="KW-0720">Serine protease</keyword>
<evidence type="ECO:0000313" key="8">
    <source>
        <dbReference type="Proteomes" id="UP000186104"/>
    </source>
</evidence>
<evidence type="ECO:0000256" key="4">
    <source>
        <dbReference type="ARBA" id="ARBA00022801"/>
    </source>
</evidence>
<dbReference type="PANTHER" id="PTHR10381">
    <property type="entry name" value="ATP-DEPENDENT CLP PROTEASE PROTEOLYTIC SUBUNIT"/>
    <property type="match status" value="1"/>
</dbReference>
<name>A0A173LF82_9ACTN</name>
<dbReference type="CDD" id="cd07017">
    <property type="entry name" value="S14_ClpP_2"/>
    <property type="match status" value="1"/>
</dbReference>
<protein>
    <recommendedName>
        <fullName evidence="6">ATP-dependent Clp protease proteolytic subunit</fullName>
    </recommendedName>
</protein>
<dbReference type="EMBL" id="CP015961">
    <property type="protein sequence ID" value="ANI90875.1"/>
    <property type="molecule type" value="Genomic_DNA"/>
</dbReference>
<evidence type="ECO:0000256" key="2">
    <source>
        <dbReference type="ARBA" id="ARBA00022490"/>
    </source>
</evidence>
<evidence type="ECO:0000256" key="3">
    <source>
        <dbReference type="ARBA" id="ARBA00022670"/>
    </source>
</evidence>
<accession>A0A173LF82</accession>
<dbReference type="InterPro" id="IPR029045">
    <property type="entry name" value="ClpP/crotonase-like_dom_sf"/>
</dbReference>